<evidence type="ECO:0000256" key="1">
    <source>
        <dbReference type="SAM" id="MobiDB-lite"/>
    </source>
</evidence>
<keyword evidence="3" id="KW-1185">Reference proteome</keyword>
<proteinExistence type="predicted"/>
<evidence type="ECO:0000313" key="3">
    <source>
        <dbReference type="Proteomes" id="UP000515908"/>
    </source>
</evidence>
<gene>
    <name evidence="2" type="ORF">ADEAN_000856600</name>
</gene>
<evidence type="ECO:0000313" key="2">
    <source>
        <dbReference type="EMBL" id="CAD2221039.1"/>
    </source>
</evidence>
<dbReference type="AlphaFoldDB" id="A0A7G2CNV3"/>
<name>A0A7G2CNV3_9TRYP</name>
<organism evidence="2 3">
    <name type="scientific">Angomonas deanei</name>
    <dbReference type="NCBI Taxonomy" id="59799"/>
    <lineage>
        <taxon>Eukaryota</taxon>
        <taxon>Discoba</taxon>
        <taxon>Euglenozoa</taxon>
        <taxon>Kinetoplastea</taxon>
        <taxon>Metakinetoplastina</taxon>
        <taxon>Trypanosomatida</taxon>
        <taxon>Trypanosomatidae</taxon>
        <taxon>Strigomonadinae</taxon>
        <taxon>Angomonas</taxon>
    </lineage>
</organism>
<dbReference type="OrthoDB" id="263255at2759"/>
<accession>A0A7G2CNV3</accession>
<sequence length="168" mass="18617">MWRRGARSILSSRWTPLSLSVRHDSKKPTAPIAPIAPAAPPSPTQKQPTQSTRTKLQGNLSSQAQVEVLKQEILLLRLQLAKATNTHTALYQEILGRLEKTDIQAQENAMQLRHTALSLSCSTDRIEKELRALLEVGCTDEEIDVAALESGARRFVRQNVGYRPVTGV</sequence>
<dbReference type="Proteomes" id="UP000515908">
    <property type="component" value="Chromosome 19"/>
</dbReference>
<feature type="region of interest" description="Disordered" evidence="1">
    <location>
        <begin position="21"/>
        <end position="58"/>
    </location>
</feature>
<dbReference type="VEuPathDB" id="TriTrypDB:ADEAN_000856600"/>
<protein>
    <submittedName>
        <fullName evidence="2">Uncharacterized protein</fullName>
    </submittedName>
</protein>
<reference evidence="2 3" key="1">
    <citation type="submission" date="2020-08" db="EMBL/GenBank/DDBJ databases">
        <authorList>
            <person name="Newling K."/>
            <person name="Davey J."/>
            <person name="Forrester S."/>
        </authorList>
    </citation>
    <scope>NUCLEOTIDE SEQUENCE [LARGE SCALE GENOMIC DNA]</scope>
    <source>
        <strain evidence="3">Crithidia deanei Carvalho (ATCC PRA-265)</strain>
    </source>
</reference>
<dbReference type="EMBL" id="LR877163">
    <property type="protein sequence ID" value="CAD2221039.1"/>
    <property type="molecule type" value="Genomic_DNA"/>
</dbReference>